<dbReference type="EMBL" id="FN653188">
    <property type="protein sequence ID" value="CBY13451.1"/>
    <property type="molecule type" value="Genomic_DNA"/>
</dbReference>
<sequence length="488" mass="56351">MILLFLFAICSFVQSVRFDSKHSEVSFSGIASGITLPVYYFHLNLFDENGERLEQSPENSPKVLVSGKDGSQIRGKVEVLDSQDGKFIVRIKTFTSHAWIKIVVTDEFDRHFVNSPATFENLNHDECRCAVEIDTFQKSFRLQDREDDVLLAIEKLSYQQNNELVREYFASRPNSCALCHYVLKSGRIYRECFGQHVGFNMFSDATLVALSRFVNLPDVEFWMNLGDWPHSKKTNENHHFQMISWGSHADFADLVVPTYDLMDSTLGMMHRLSKDQFSVQSSARQVNWSDKIEKGFFRGRDSRQGRLDLAEMSQKNPELIDAAITRYFFFKEDEEKYGKRSEHVPFGDHFNFKYQINVDGTVAAYRLPYLLLGNSAVLKQESAYFEHFYSSLEPFQHFIPLKRDLSDLIQKINWAKENDDKVSDIVKAANKVVEEETAPVKVIWSWISLLKLISERMTGEVHHTDAMEEVHVPKSTRPCSCSSPHNEL</sequence>
<accession>E4XUQ4</accession>
<dbReference type="InParanoid" id="E4XUQ4"/>
<keyword evidence="4" id="KW-1185">Reference proteome</keyword>
<protein>
    <recommendedName>
        <fullName evidence="2">Glycosyl transferase CAP10 domain-containing protein</fullName>
    </recommendedName>
</protein>
<organism evidence="3">
    <name type="scientific">Oikopleura dioica</name>
    <name type="common">Tunicate</name>
    <dbReference type="NCBI Taxonomy" id="34765"/>
    <lineage>
        <taxon>Eukaryota</taxon>
        <taxon>Metazoa</taxon>
        <taxon>Chordata</taxon>
        <taxon>Tunicata</taxon>
        <taxon>Appendicularia</taxon>
        <taxon>Copelata</taxon>
        <taxon>Oikopleuridae</taxon>
        <taxon>Oikopleura</taxon>
    </lineage>
</organism>
<dbReference type="PANTHER" id="PTHR12203:SF122">
    <property type="entry name" value="GLYCOSYL TRANSFERASE CAP10 DOMAIN-CONTAINING PROTEIN"/>
    <property type="match status" value="1"/>
</dbReference>
<evidence type="ECO:0000313" key="4">
    <source>
        <dbReference type="Proteomes" id="UP000001307"/>
    </source>
</evidence>
<evidence type="ECO:0000313" key="3">
    <source>
        <dbReference type="EMBL" id="CBY13451.1"/>
    </source>
</evidence>
<dbReference type="Pfam" id="PF05686">
    <property type="entry name" value="Glyco_transf_90"/>
    <property type="match status" value="1"/>
</dbReference>
<name>E4XUQ4_OIKDI</name>
<dbReference type="AlphaFoldDB" id="E4XUQ4"/>
<dbReference type="PANTHER" id="PTHR12203">
    <property type="entry name" value="KDEL LYS-ASP-GLU-LEU CONTAINING - RELATED"/>
    <property type="match status" value="1"/>
</dbReference>
<keyword evidence="1" id="KW-0732">Signal</keyword>
<evidence type="ECO:0000256" key="1">
    <source>
        <dbReference type="SAM" id="SignalP"/>
    </source>
</evidence>
<dbReference type="GO" id="GO:0046527">
    <property type="term" value="F:glucosyltransferase activity"/>
    <property type="evidence" value="ECO:0007669"/>
    <property type="project" value="TreeGrafter"/>
</dbReference>
<feature type="domain" description="Glycosyl transferase CAP10" evidence="2">
    <location>
        <begin position="215"/>
        <end position="456"/>
    </location>
</feature>
<dbReference type="Gene3D" id="2.60.40.10">
    <property type="entry name" value="Immunoglobulins"/>
    <property type="match status" value="1"/>
</dbReference>
<evidence type="ECO:0000259" key="2">
    <source>
        <dbReference type="SMART" id="SM00672"/>
    </source>
</evidence>
<dbReference type="GO" id="GO:0012505">
    <property type="term" value="C:endomembrane system"/>
    <property type="evidence" value="ECO:0007669"/>
    <property type="project" value="TreeGrafter"/>
</dbReference>
<feature type="chain" id="PRO_5013356800" description="Glycosyl transferase CAP10 domain-containing protein" evidence="1">
    <location>
        <begin position="16"/>
        <end position="488"/>
    </location>
</feature>
<dbReference type="InterPro" id="IPR013783">
    <property type="entry name" value="Ig-like_fold"/>
</dbReference>
<dbReference type="Proteomes" id="UP000001307">
    <property type="component" value="Unassembled WGS sequence"/>
</dbReference>
<dbReference type="FunCoup" id="E4XUQ4">
    <property type="interactions" value="44"/>
</dbReference>
<proteinExistence type="predicted"/>
<reference evidence="3" key="1">
    <citation type="journal article" date="2010" name="Science">
        <title>Plasticity of animal genome architecture unmasked by rapid evolution of a pelagic tunicate.</title>
        <authorList>
            <person name="Denoeud F."/>
            <person name="Henriet S."/>
            <person name="Mungpakdee S."/>
            <person name="Aury J.M."/>
            <person name="Da Silva C."/>
            <person name="Brinkmann H."/>
            <person name="Mikhaleva J."/>
            <person name="Olsen L.C."/>
            <person name="Jubin C."/>
            <person name="Canestro C."/>
            <person name="Bouquet J.M."/>
            <person name="Danks G."/>
            <person name="Poulain J."/>
            <person name="Campsteijn C."/>
            <person name="Adamski M."/>
            <person name="Cross I."/>
            <person name="Yadetie F."/>
            <person name="Muffato M."/>
            <person name="Louis A."/>
            <person name="Butcher S."/>
            <person name="Tsagkogeorga G."/>
            <person name="Konrad A."/>
            <person name="Singh S."/>
            <person name="Jensen M.F."/>
            <person name="Cong E.H."/>
            <person name="Eikeseth-Otteraa H."/>
            <person name="Noel B."/>
            <person name="Anthouard V."/>
            <person name="Porcel B.M."/>
            <person name="Kachouri-Lafond R."/>
            <person name="Nishino A."/>
            <person name="Ugolini M."/>
            <person name="Chourrout P."/>
            <person name="Nishida H."/>
            <person name="Aasland R."/>
            <person name="Huzurbazar S."/>
            <person name="Westhof E."/>
            <person name="Delsuc F."/>
            <person name="Lehrach H."/>
            <person name="Reinhardt R."/>
            <person name="Weissenbach J."/>
            <person name="Roy S.W."/>
            <person name="Artiguenave F."/>
            <person name="Postlethwait J.H."/>
            <person name="Manak J.R."/>
            <person name="Thompson E.M."/>
            <person name="Jaillon O."/>
            <person name="Du Pasquier L."/>
            <person name="Boudinot P."/>
            <person name="Liberles D.A."/>
            <person name="Volff J.N."/>
            <person name="Philippe H."/>
            <person name="Lenhard B."/>
            <person name="Roest Crollius H."/>
            <person name="Wincker P."/>
            <person name="Chourrout D."/>
        </authorList>
    </citation>
    <scope>NUCLEOTIDE SEQUENCE [LARGE SCALE GENOMIC DNA]</scope>
</reference>
<gene>
    <name evidence="3" type="ORF">GSOID_T00004764001</name>
</gene>
<feature type="signal peptide" evidence="1">
    <location>
        <begin position="1"/>
        <end position="15"/>
    </location>
</feature>
<dbReference type="InterPro" id="IPR051091">
    <property type="entry name" value="O-Glucosyltr/Glycosyltrsf_90"/>
</dbReference>
<dbReference type="OrthoDB" id="541052at2759"/>
<dbReference type="SMART" id="SM00672">
    <property type="entry name" value="CAP10"/>
    <property type="match status" value="1"/>
</dbReference>
<dbReference type="InterPro" id="IPR006598">
    <property type="entry name" value="CAP10"/>
</dbReference>